<evidence type="ECO:0000256" key="1">
    <source>
        <dbReference type="SAM" id="MobiDB-lite"/>
    </source>
</evidence>
<dbReference type="EMBL" id="CP111016">
    <property type="protein sequence ID" value="WAR05253.1"/>
    <property type="molecule type" value="Genomic_DNA"/>
</dbReference>
<reference evidence="2" key="1">
    <citation type="submission" date="2022-11" db="EMBL/GenBank/DDBJ databases">
        <title>Centuries of genome instability and evolution in soft-shell clam transmissible cancer (bioRxiv).</title>
        <authorList>
            <person name="Hart S.F.M."/>
            <person name="Yonemitsu M.A."/>
            <person name="Giersch R.M."/>
            <person name="Beal B.F."/>
            <person name="Arriagada G."/>
            <person name="Davis B.W."/>
            <person name="Ostrander E.A."/>
            <person name="Goff S.P."/>
            <person name="Metzger M.J."/>
        </authorList>
    </citation>
    <scope>NUCLEOTIDE SEQUENCE</scope>
    <source>
        <strain evidence="2">MELC-2E11</strain>
        <tissue evidence="2">Siphon/mantle</tissue>
    </source>
</reference>
<keyword evidence="3" id="KW-1185">Reference proteome</keyword>
<dbReference type="Proteomes" id="UP001164746">
    <property type="component" value="Chromosome 5"/>
</dbReference>
<sequence>MASSTLCRHQTFRGVVPIPPRPFGQLPGDLAAVRRTPFIARSGVIPPPPRQFGQDGGEEAQKQQYKCL</sequence>
<name>A0ABY7E5E4_MYAAR</name>
<accession>A0ABY7E5E4</accession>
<evidence type="ECO:0000313" key="2">
    <source>
        <dbReference type="EMBL" id="WAR05253.1"/>
    </source>
</evidence>
<gene>
    <name evidence="2" type="ORF">MAR_020622</name>
</gene>
<organism evidence="2 3">
    <name type="scientific">Mya arenaria</name>
    <name type="common">Soft-shell clam</name>
    <dbReference type="NCBI Taxonomy" id="6604"/>
    <lineage>
        <taxon>Eukaryota</taxon>
        <taxon>Metazoa</taxon>
        <taxon>Spiralia</taxon>
        <taxon>Lophotrochozoa</taxon>
        <taxon>Mollusca</taxon>
        <taxon>Bivalvia</taxon>
        <taxon>Autobranchia</taxon>
        <taxon>Heteroconchia</taxon>
        <taxon>Euheterodonta</taxon>
        <taxon>Imparidentia</taxon>
        <taxon>Neoheterodontei</taxon>
        <taxon>Myida</taxon>
        <taxon>Myoidea</taxon>
        <taxon>Myidae</taxon>
        <taxon>Mya</taxon>
    </lineage>
</organism>
<protein>
    <submittedName>
        <fullName evidence="2">Uncharacterized protein</fullName>
    </submittedName>
</protein>
<feature type="region of interest" description="Disordered" evidence="1">
    <location>
        <begin position="40"/>
        <end position="68"/>
    </location>
</feature>
<proteinExistence type="predicted"/>
<evidence type="ECO:0000313" key="3">
    <source>
        <dbReference type="Proteomes" id="UP001164746"/>
    </source>
</evidence>